<accession>A0A1B7LYJ1</accession>
<dbReference type="AlphaFoldDB" id="A0A1B7LYJ1"/>
<keyword evidence="1" id="KW-0560">Oxidoreductase</keyword>
<dbReference type="Proteomes" id="UP000078292">
    <property type="component" value="Unassembled WGS sequence"/>
</dbReference>
<keyword evidence="4" id="KW-1185">Reference proteome</keyword>
<dbReference type="InterPro" id="IPR006076">
    <property type="entry name" value="FAD-dep_OxRdtase"/>
</dbReference>
<dbReference type="Gene3D" id="3.50.50.60">
    <property type="entry name" value="FAD/NAD(P)-binding domain"/>
    <property type="match status" value="1"/>
</dbReference>
<dbReference type="GO" id="GO:0005737">
    <property type="term" value="C:cytoplasm"/>
    <property type="evidence" value="ECO:0007669"/>
    <property type="project" value="TreeGrafter"/>
</dbReference>
<gene>
    <name evidence="3" type="ORF">A6F49_13105</name>
</gene>
<dbReference type="GO" id="GO:0016491">
    <property type="term" value="F:oxidoreductase activity"/>
    <property type="evidence" value="ECO:0007669"/>
    <property type="project" value="UniProtKB-KW"/>
</dbReference>
<dbReference type="Pfam" id="PF01266">
    <property type="entry name" value="DAO"/>
    <property type="match status" value="1"/>
</dbReference>
<organism evidence="3 4">
    <name type="scientific">Enteractinococcus helveticum</name>
    <dbReference type="NCBI Taxonomy" id="1837282"/>
    <lineage>
        <taxon>Bacteria</taxon>
        <taxon>Bacillati</taxon>
        <taxon>Actinomycetota</taxon>
        <taxon>Actinomycetes</taxon>
        <taxon>Micrococcales</taxon>
        <taxon>Micrococcaceae</taxon>
    </lineage>
</organism>
<evidence type="ECO:0000259" key="2">
    <source>
        <dbReference type="Pfam" id="PF01266"/>
    </source>
</evidence>
<dbReference type="EMBL" id="LXEY01000020">
    <property type="protein sequence ID" value="OAV60297.1"/>
    <property type="molecule type" value="Genomic_DNA"/>
</dbReference>
<protein>
    <recommendedName>
        <fullName evidence="2">FAD dependent oxidoreductase domain-containing protein</fullName>
    </recommendedName>
</protein>
<dbReference type="STRING" id="1837282.A6F49_13105"/>
<sequence length="355" mass="38322">MIIIGGGIAGVSLGAELSKRGQAVTLLEAEDQLAYHTSGRSAQQLVLGYGPPAVRELTDLTVDMLLERQQVLDEPVAWPSSFMMVGTEAEIEAHAYPGQVRQDQPAVHQLLPELRSERFTAGALDERSLRTRADAMISWLVDDAEHLDIHLGEPVTGAQRTNGAWQVTTTKATYQSDVVINAAGAWADEVAQRFDVSPLGLTPLRRTAAILGIDRPISADRCMMMKVDGYYYRYEAHDAILASPQEAEPSPAEDAQPRANDIDDLIQEIQADTTLHITGVRSAWTGLRTEAADGVPVVGFDDQQPGFFWLAGQSGYGFQTSLGFARLACDLIVDGVAGPWVSAASVTALAPGRLR</sequence>
<proteinExistence type="predicted"/>
<dbReference type="Gene3D" id="3.30.9.10">
    <property type="entry name" value="D-Amino Acid Oxidase, subunit A, domain 2"/>
    <property type="match status" value="1"/>
</dbReference>
<dbReference type="InterPro" id="IPR036188">
    <property type="entry name" value="FAD/NAD-bd_sf"/>
</dbReference>
<evidence type="ECO:0000256" key="1">
    <source>
        <dbReference type="ARBA" id="ARBA00023002"/>
    </source>
</evidence>
<dbReference type="OrthoDB" id="9806257at2"/>
<feature type="domain" description="FAD dependent oxidoreductase" evidence="2">
    <location>
        <begin position="2"/>
        <end position="331"/>
    </location>
</feature>
<evidence type="ECO:0000313" key="4">
    <source>
        <dbReference type="Proteomes" id="UP000078292"/>
    </source>
</evidence>
<comment type="caution">
    <text evidence="3">The sequence shown here is derived from an EMBL/GenBank/DDBJ whole genome shotgun (WGS) entry which is preliminary data.</text>
</comment>
<dbReference type="SUPFAM" id="SSF51905">
    <property type="entry name" value="FAD/NAD(P)-binding domain"/>
    <property type="match status" value="1"/>
</dbReference>
<dbReference type="RefSeq" id="WP_043056818.1">
    <property type="nucleotide sequence ID" value="NZ_LXEY01000020.1"/>
</dbReference>
<dbReference type="PANTHER" id="PTHR13847:SF287">
    <property type="entry name" value="FAD-DEPENDENT OXIDOREDUCTASE DOMAIN-CONTAINING PROTEIN 1"/>
    <property type="match status" value="1"/>
</dbReference>
<dbReference type="PANTHER" id="PTHR13847">
    <property type="entry name" value="SARCOSINE DEHYDROGENASE-RELATED"/>
    <property type="match status" value="1"/>
</dbReference>
<evidence type="ECO:0000313" key="3">
    <source>
        <dbReference type="EMBL" id="OAV60297.1"/>
    </source>
</evidence>
<name>A0A1B7LYJ1_9MICC</name>
<reference evidence="3 4" key="1">
    <citation type="submission" date="2016-04" db="EMBL/GenBank/DDBJ databases">
        <title>First whole genome shotgun sequence of the bacterium Enteractinococcus sp. strain UASWS1574.</title>
        <authorList>
            <person name="Crovadore J."/>
            <person name="Chablais R."/>
            <person name="Lefort F."/>
        </authorList>
    </citation>
    <scope>NUCLEOTIDE SEQUENCE [LARGE SCALE GENOMIC DNA]</scope>
    <source>
        <strain evidence="3 4">UASWS1574</strain>
    </source>
</reference>